<evidence type="ECO:0000256" key="5">
    <source>
        <dbReference type="ARBA" id="ARBA00022448"/>
    </source>
</evidence>
<gene>
    <name evidence="13" type="primary">ND1</name>
</gene>
<keyword evidence="11 13" id="KW-0496">Mitochondrion</keyword>
<feature type="transmembrane region" description="Helical" evidence="12">
    <location>
        <begin position="99"/>
        <end position="120"/>
    </location>
</feature>
<keyword evidence="5" id="KW-0813">Transport</keyword>
<dbReference type="HAMAP" id="MF_01350">
    <property type="entry name" value="NDH1_NuoH"/>
    <property type="match status" value="1"/>
</dbReference>
<evidence type="ECO:0000256" key="6">
    <source>
        <dbReference type="ARBA" id="ARBA00022692"/>
    </source>
</evidence>
<evidence type="ECO:0000256" key="8">
    <source>
        <dbReference type="ARBA" id="ARBA00023075"/>
    </source>
</evidence>
<feature type="transmembrane region" description="Helical" evidence="12">
    <location>
        <begin position="213"/>
        <end position="234"/>
    </location>
</feature>
<comment type="catalytic activity">
    <reaction evidence="11">
        <text>a ubiquinone + NADH + 5 H(+)(in) = a ubiquinol + NAD(+) + 4 H(+)(out)</text>
        <dbReference type="Rhea" id="RHEA:29091"/>
        <dbReference type="Rhea" id="RHEA-COMP:9565"/>
        <dbReference type="Rhea" id="RHEA-COMP:9566"/>
        <dbReference type="ChEBI" id="CHEBI:15378"/>
        <dbReference type="ChEBI" id="CHEBI:16389"/>
        <dbReference type="ChEBI" id="CHEBI:17976"/>
        <dbReference type="ChEBI" id="CHEBI:57540"/>
        <dbReference type="ChEBI" id="CHEBI:57945"/>
        <dbReference type="EC" id="7.1.1.2"/>
    </reaction>
</comment>
<dbReference type="InterPro" id="IPR001694">
    <property type="entry name" value="NADH_UbQ_OxRdtase_su1/FPO"/>
</dbReference>
<feature type="transmembrane region" description="Helical" evidence="12">
    <location>
        <begin position="284"/>
        <end position="304"/>
    </location>
</feature>
<evidence type="ECO:0000256" key="1">
    <source>
        <dbReference type="ARBA" id="ARBA00003257"/>
    </source>
</evidence>
<dbReference type="GO" id="GO:0003954">
    <property type="term" value="F:NADH dehydrogenase activity"/>
    <property type="evidence" value="ECO:0007669"/>
    <property type="project" value="TreeGrafter"/>
</dbReference>
<dbReference type="EMBL" id="KU721885">
    <property type="protein sequence ID" value="AOR87169.1"/>
    <property type="molecule type" value="Genomic_DNA"/>
</dbReference>
<dbReference type="PANTHER" id="PTHR11432">
    <property type="entry name" value="NADH DEHYDROGENASE SUBUNIT 1"/>
    <property type="match status" value="1"/>
</dbReference>
<evidence type="ECO:0000256" key="3">
    <source>
        <dbReference type="ARBA" id="ARBA00010535"/>
    </source>
</evidence>
<keyword evidence="9 12" id="KW-0472">Membrane</keyword>
<keyword evidence="6 10" id="KW-0812">Transmembrane</keyword>
<dbReference type="GO" id="GO:0005743">
    <property type="term" value="C:mitochondrial inner membrane"/>
    <property type="evidence" value="ECO:0007669"/>
    <property type="project" value="UniProtKB-SubCell"/>
</dbReference>
<dbReference type="PANTHER" id="PTHR11432:SF3">
    <property type="entry name" value="NADH-UBIQUINONE OXIDOREDUCTASE CHAIN 1"/>
    <property type="match status" value="1"/>
</dbReference>
<evidence type="ECO:0000256" key="9">
    <source>
        <dbReference type="ARBA" id="ARBA00023136"/>
    </source>
</evidence>
<evidence type="ECO:0000256" key="2">
    <source>
        <dbReference type="ARBA" id="ARBA00004225"/>
    </source>
</evidence>
<dbReference type="GO" id="GO:0008137">
    <property type="term" value="F:NADH dehydrogenase (ubiquinone) activity"/>
    <property type="evidence" value="ECO:0007669"/>
    <property type="project" value="UniProtKB-EC"/>
</dbReference>
<reference evidence="13" key="1">
    <citation type="journal article" date="2016" name="Zookeys">
        <title>Complete mitochondrial genomes of two flat-backed millipedes by next-generation sequencing (Diplopoda, Polydesmida).</title>
        <authorList>
            <person name="Dong Y."/>
            <person name="Zhu L."/>
            <person name="Bai Y."/>
            <person name="Ou Y."/>
            <person name="Wang C."/>
        </authorList>
    </citation>
    <scope>NUCLEOTIDE SEQUENCE</scope>
</reference>
<feature type="transmembrane region" description="Helical" evidence="12">
    <location>
        <begin position="240"/>
        <end position="264"/>
    </location>
</feature>
<feature type="transmembrane region" description="Helical" evidence="12">
    <location>
        <begin position="141"/>
        <end position="160"/>
    </location>
</feature>
<comment type="similarity">
    <text evidence="3 10">Belongs to the complex I subunit 1 family.</text>
</comment>
<dbReference type="EC" id="7.1.1.2" evidence="11"/>
<geneLocation type="mitochondrion" evidence="13"/>
<evidence type="ECO:0000256" key="4">
    <source>
        <dbReference type="ARBA" id="ARBA00021009"/>
    </source>
</evidence>
<keyword evidence="8 11" id="KW-0830">Ubiquinone</keyword>
<dbReference type="PROSITE" id="PS00668">
    <property type="entry name" value="COMPLEX1_ND1_2"/>
    <property type="match status" value="1"/>
</dbReference>
<sequence>MGVIIGEIVMLVLVLVGVAFVTLLERKILGYVQLRKGPNKVGFGGLIQPIADAVKLFSSELVSLSSVSFYIFLLSPMCGLVLFFFMWCVFPLQGGGLDYYLGLMYFFCMSSLGVYFLFGCGWSSNSSYSLLGALRGVAQMISYEVSLIFIVMSCVILSWSYDLEVISSWQTFVWFMVLLFPLMLIWVVSCLAETNRTPFDFAEGESELVSGFNVEYGSFGFAFIFMAEYGLIILMSFLVVVLFIGGLFMSIFFGWFLVSLWIWIRGAYPRFRYDKLMSLSWRSYLPISLNFLFFSVSLMVFSFGI</sequence>
<proteinExistence type="inferred from homology"/>
<dbReference type="InterPro" id="IPR018086">
    <property type="entry name" value="NADH_UbQ_OxRdtase_su1_CS"/>
</dbReference>
<evidence type="ECO:0000256" key="12">
    <source>
        <dbReference type="SAM" id="Phobius"/>
    </source>
</evidence>
<name>A0A1S5RS72_9MYRI</name>
<protein>
    <recommendedName>
        <fullName evidence="4 11">NADH-ubiquinone oxidoreductase chain 1</fullName>
        <ecNumber evidence="11">7.1.1.2</ecNumber>
    </recommendedName>
</protein>
<evidence type="ECO:0000256" key="11">
    <source>
        <dbReference type="RuleBase" id="RU000473"/>
    </source>
</evidence>
<evidence type="ECO:0000313" key="13">
    <source>
        <dbReference type="EMBL" id="AOR87169.1"/>
    </source>
</evidence>
<dbReference type="Pfam" id="PF00146">
    <property type="entry name" value="NADHdh"/>
    <property type="match status" value="1"/>
</dbReference>
<evidence type="ECO:0000256" key="7">
    <source>
        <dbReference type="ARBA" id="ARBA00022989"/>
    </source>
</evidence>
<comment type="function">
    <text evidence="1">Core subunit of the mitochondrial membrane respiratory chain NADH dehydrogenase (Complex I) that is believed to belong to the minimal assembly required for catalysis. Complex I functions in the transfer of electrons from NADH to the respiratory chain. The immediate electron acceptor for the enzyme is believed to be ubiquinone.</text>
</comment>
<feature type="transmembrane region" description="Helical" evidence="12">
    <location>
        <begin position="6"/>
        <end position="24"/>
    </location>
</feature>
<accession>A0A1S5RS72</accession>
<organism evidence="13">
    <name type="scientific">Asiomorpha coarctata</name>
    <dbReference type="NCBI Taxonomy" id="1904351"/>
    <lineage>
        <taxon>Eukaryota</taxon>
        <taxon>Metazoa</taxon>
        <taxon>Ecdysozoa</taxon>
        <taxon>Arthropoda</taxon>
        <taxon>Myriapoda</taxon>
        <taxon>Diplopoda</taxon>
        <taxon>Helminthomorpha</taxon>
        <taxon>Polydesmida</taxon>
        <taxon>Paradoxosomatidae</taxon>
        <taxon>Asiomorpha</taxon>
    </lineage>
</organism>
<comment type="subcellular location">
    <subcellularLocation>
        <location evidence="10">Mitochondrion inner membrane</location>
        <topology evidence="10">Multi-pass membrane protein</topology>
    </subcellularLocation>
    <subcellularLocation>
        <location evidence="2">Mitochondrion membrane</location>
        <topology evidence="2">Multi-pass membrane protein</topology>
    </subcellularLocation>
</comment>
<dbReference type="GO" id="GO:0009060">
    <property type="term" value="P:aerobic respiration"/>
    <property type="evidence" value="ECO:0007669"/>
    <property type="project" value="TreeGrafter"/>
</dbReference>
<feature type="transmembrane region" description="Helical" evidence="12">
    <location>
        <begin position="172"/>
        <end position="192"/>
    </location>
</feature>
<keyword evidence="7 12" id="KW-1133">Transmembrane helix</keyword>
<feature type="transmembrane region" description="Helical" evidence="12">
    <location>
        <begin position="67"/>
        <end position="87"/>
    </location>
</feature>
<keyword evidence="10" id="KW-0520">NAD</keyword>
<dbReference type="AlphaFoldDB" id="A0A1S5RS72"/>
<evidence type="ECO:0000256" key="10">
    <source>
        <dbReference type="RuleBase" id="RU000471"/>
    </source>
</evidence>